<dbReference type="EMBL" id="SMAK01000002">
    <property type="protein sequence ID" value="TCT12656.1"/>
    <property type="molecule type" value="Genomic_DNA"/>
</dbReference>
<evidence type="ECO:0000256" key="1">
    <source>
        <dbReference type="ARBA" id="ARBA00004953"/>
    </source>
</evidence>
<keyword evidence="8" id="KW-1185">Reference proteome</keyword>
<evidence type="ECO:0000313" key="8">
    <source>
        <dbReference type="Proteomes" id="UP000295678"/>
    </source>
</evidence>
<dbReference type="InterPro" id="IPR014777">
    <property type="entry name" value="4pyrrole_Mease_sub1"/>
</dbReference>
<keyword evidence="4" id="KW-0808">Transferase</keyword>
<dbReference type="NCBIfam" id="TIGR02434">
    <property type="entry name" value="CobF"/>
    <property type="match status" value="1"/>
</dbReference>
<dbReference type="PIRSF" id="PIRSF036525">
    <property type="entry name" value="CobF"/>
    <property type="match status" value="1"/>
</dbReference>
<dbReference type="InterPro" id="IPR035996">
    <property type="entry name" value="4pyrrol_Methylase_sf"/>
</dbReference>
<dbReference type="GO" id="GO:0032259">
    <property type="term" value="P:methylation"/>
    <property type="evidence" value="ECO:0007669"/>
    <property type="project" value="UniProtKB-KW"/>
</dbReference>
<keyword evidence="5" id="KW-0949">S-adenosyl-L-methionine</keyword>
<dbReference type="GO" id="GO:0043819">
    <property type="term" value="F:precorrin-6A synthase (deacetylating) activity"/>
    <property type="evidence" value="ECO:0007669"/>
    <property type="project" value="InterPro"/>
</dbReference>
<accession>A0A4R3MGI4</accession>
<proteinExistence type="predicted"/>
<comment type="caution">
    <text evidence="7">The sequence shown here is derived from an EMBL/GenBank/DDBJ whole genome shotgun (WGS) entry which is preliminary data.</text>
</comment>
<evidence type="ECO:0000259" key="6">
    <source>
        <dbReference type="Pfam" id="PF00590"/>
    </source>
</evidence>
<dbReference type="Pfam" id="PF00590">
    <property type="entry name" value="TP_methylase"/>
    <property type="match status" value="1"/>
</dbReference>
<evidence type="ECO:0000256" key="5">
    <source>
        <dbReference type="ARBA" id="ARBA00022691"/>
    </source>
</evidence>
<evidence type="ECO:0000256" key="2">
    <source>
        <dbReference type="ARBA" id="ARBA00022573"/>
    </source>
</evidence>
<dbReference type="Proteomes" id="UP000295678">
    <property type="component" value="Unassembled WGS sequence"/>
</dbReference>
<dbReference type="Gene3D" id="3.40.1010.10">
    <property type="entry name" value="Cobalt-precorrin-4 Transmethylase, Domain 1"/>
    <property type="match status" value="1"/>
</dbReference>
<evidence type="ECO:0000256" key="3">
    <source>
        <dbReference type="ARBA" id="ARBA00022603"/>
    </source>
</evidence>
<feature type="domain" description="Tetrapyrrole methylase" evidence="6">
    <location>
        <begin position="31"/>
        <end position="267"/>
    </location>
</feature>
<sequence>MGSTPAARTTCSSVAMPLAKGISPTLMKRLLSVIGIGAGNPDHMTVQAIDALNRADVILIPDKGEEKADLARLRTGICERFIRDRSYRTAVVRIPPRRAVAVPATGADAPSGDAGRLDADYRSAVEDWHEAIAVAYERVLAEEVVDGERAAILVWGDPSLYDSTLRILERVAARGRIELDWDVIPGITSIQALAARHRIVLNEIGGSVTITTGRRLVEGLPAGAATTVVMLDGEEAFRALDPDLEIVWGAYLGMEREILVRGRIGDVAGEIARLRAAAKAQHGWVMDIYMVRPAGKAASGHD</sequence>
<keyword evidence="3" id="KW-0489">Methyltransferase</keyword>
<dbReference type="InterPro" id="IPR014776">
    <property type="entry name" value="4pyrrole_Mease_sub2"/>
</dbReference>
<dbReference type="PANTHER" id="PTHR43467:SF1">
    <property type="entry name" value="PRECORRIN-6A SYNTHASE [DEACETYLATING]"/>
    <property type="match status" value="1"/>
</dbReference>
<protein>
    <submittedName>
        <fullName evidence="7">Precorrin-6A synthase (Deacetylating)</fullName>
    </submittedName>
</protein>
<dbReference type="AlphaFoldDB" id="A0A4R3MGI4"/>
<organism evidence="7 8">
    <name type="scientific">Tepidamorphus gemmatus</name>
    <dbReference type="NCBI Taxonomy" id="747076"/>
    <lineage>
        <taxon>Bacteria</taxon>
        <taxon>Pseudomonadati</taxon>
        <taxon>Pseudomonadota</taxon>
        <taxon>Alphaproteobacteria</taxon>
        <taxon>Hyphomicrobiales</taxon>
        <taxon>Tepidamorphaceae</taxon>
        <taxon>Tepidamorphus</taxon>
    </lineage>
</organism>
<dbReference type="GO" id="GO:0009236">
    <property type="term" value="P:cobalamin biosynthetic process"/>
    <property type="evidence" value="ECO:0007669"/>
    <property type="project" value="UniProtKB-KW"/>
</dbReference>
<evidence type="ECO:0000256" key="4">
    <source>
        <dbReference type="ARBA" id="ARBA00022679"/>
    </source>
</evidence>
<evidence type="ECO:0000313" key="7">
    <source>
        <dbReference type="EMBL" id="TCT12656.1"/>
    </source>
</evidence>
<dbReference type="Gene3D" id="3.30.950.10">
    <property type="entry name" value="Methyltransferase, Cobalt-precorrin-4 Transmethylase, Domain 2"/>
    <property type="match status" value="1"/>
</dbReference>
<name>A0A4R3MGI4_9HYPH</name>
<comment type="pathway">
    <text evidence="1">Cofactor biosynthesis; adenosylcobalamin biosynthesis.</text>
</comment>
<keyword evidence="2" id="KW-0169">Cobalamin biosynthesis</keyword>
<gene>
    <name evidence="7" type="ORF">EDC22_102341</name>
</gene>
<dbReference type="SUPFAM" id="SSF53790">
    <property type="entry name" value="Tetrapyrrole methylase"/>
    <property type="match status" value="1"/>
</dbReference>
<dbReference type="InterPro" id="IPR012797">
    <property type="entry name" value="CobF"/>
</dbReference>
<dbReference type="InterPro" id="IPR000878">
    <property type="entry name" value="4pyrrol_Mease"/>
</dbReference>
<dbReference type="CDD" id="cd11643">
    <property type="entry name" value="Precorrin-6A-synthase"/>
    <property type="match status" value="1"/>
</dbReference>
<reference evidence="7 8" key="1">
    <citation type="submission" date="2019-03" db="EMBL/GenBank/DDBJ databases">
        <title>Genomic Encyclopedia of Type Strains, Phase IV (KMG-IV): sequencing the most valuable type-strain genomes for metagenomic binning, comparative biology and taxonomic classification.</title>
        <authorList>
            <person name="Goeker M."/>
        </authorList>
    </citation>
    <scope>NUCLEOTIDE SEQUENCE [LARGE SCALE GENOMIC DNA]</scope>
    <source>
        <strain evidence="7 8">DSM 19345</strain>
    </source>
</reference>
<dbReference type="PANTHER" id="PTHR43467">
    <property type="entry name" value="COBALT-PRECORRIN-2 C(20)-METHYLTRANSFERASE"/>
    <property type="match status" value="1"/>
</dbReference>